<dbReference type="Gene3D" id="3.90.550.10">
    <property type="entry name" value="Spore Coat Polysaccharide Biosynthesis Protein SpsA, Chain A"/>
    <property type="match status" value="1"/>
</dbReference>
<dbReference type="Proteomes" id="UP001059771">
    <property type="component" value="Chromosome"/>
</dbReference>
<dbReference type="InterPro" id="IPR001173">
    <property type="entry name" value="Glyco_trans_2-like"/>
</dbReference>
<feature type="transmembrane region" description="Helical" evidence="8">
    <location>
        <begin position="89"/>
        <end position="108"/>
    </location>
</feature>
<reference evidence="10" key="1">
    <citation type="submission" date="2022-08" db="EMBL/GenBank/DDBJ databases">
        <title>Dynamic responses of ammonia-oxidizing microbial communities induced by reactive oxygen species (ROS) in fluctuating redox aquifers.</title>
        <authorList>
            <person name="Wang P."/>
            <person name="Wang H."/>
        </authorList>
    </citation>
    <scope>NUCLEOTIDE SEQUENCE</scope>
    <source>
        <strain evidence="10">PLX03</strain>
    </source>
</reference>
<keyword evidence="4" id="KW-0328">Glycosyltransferase</keyword>
<feature type="region of interest" description="Disordered" evidence="7">
    <location>
        <begin position="1"/>
        <end position="39"/>
    </location>
</feature>
<feature type="compositionally biased region" description="Low complexity" evidence="7">
    <location>
        <begin position="13"/>
        <end position="38"/>
    </location>
</feature>
<dbReference type="CDD" id="cd06423">
    <property type="entry name" value="CESA_like"/>
    <property type="match status" value="1"/>
</dbReference>
<dbReference type="Pfam" id="PF00535">
    <property type="entry name" value="Glycos_transf_2"/>
    <property type="match status" value="1"/>
</dbReference>
<proteinExistence type="inferred from homology"/>
<feature type="transmembrane region" description="Helical" evidence="8">
    <location>
        <begin position="435"/>
        <end position="453"/>
    </location>
</feature>
<evidence type="ECO:0000256" key="6">
    <source>
        <dbReference type="ARBA" id="ARBA00023136"/>
    </source>
</evidence>
<evidence type="ECO:0000256" key="5">
    <source>
        <dbReference type="ARBA" id="ARBA00022679"/>
    </source>
</evidence>
<dbReference type="InterPro" id="IPR029044">
    <property type="entry name" value="Nucleotide-diphossugar_trans"/>
</dbReference>
<evidence type="ECO:0000256" key="3">
    <source>
        <dbReference type="ARBA" id="ARBA00022475"/>
    </source>
</evidence>
<dbReference type="SUPFAM" id="SSF53448">
    <property type="entry name" value="Nucleotide-diphospho-sugar transferases"/>
    <property type="match status" value="1"/>
</dbReference>
<evidence type="ECO:0000313" key="10">
    <source>
        <dbReference type="EMBL" id="UVS68577.1"/>
    </source>
</evidence>
<feature type="compositionally biased region" description="Basic and acidic residues" evidence="7">
    <location>
        <begin position="1"/>
        <end position="12"/>
    </location>
</feature>
<sequence length="501" mass="56743">MTRPGKAERSVEEGLTSSELPSSLSSPSSETPSSLISTHKCEQKVSSSGRILVPKRAWVIRILSIVTLSLVTIYNVYQGMLLSDPLVVYSTLMPLHALLVFACGWALYKNPAKGRIRDELVSVVIPVYNQKEMIRIVINAVFQSTYKNIEVVAVNDGSKDGTREILNELAKDYPGLKVIHKTNEGKRKAVAAGFSASKGRYVILIDSDSVMDKNAITEFMKAFSADTRIGGVVGYAKVWNADKNVLTRCQDAWYDYAFNIHKTCESAFGNVLCCSGCLAGYRREAIVDFIPYWTRAKIHNSDDRDLTSFALATKWAKKELVPTLGEKITTKLANAMAGYDDSEDRALTSHAIVEWKTVYVSTAIVYTDVPERMKGYLKQQKRWKKGYIRSNFYVSAFFWRKPLIMSLIFYTEFLATFTAPLITLIVFLYEPLILGQFWLPGVFLLGSVLVGFIQGLDYKFRDPGAKNWKYKPLMNLVTTFVLSWMIFFALWNYRKNEWLTR</sequence>
<dbReference type="AlphaFoldDB" id="A0A977ID48"/>
<keyword evidence="8" id="KW-0812">Transmembrane</keyword>
<feature type="transmembrane region" description="Helical" evidence="8">
    <location>
        <begin position="407"/>
        <end position="429"/>
    </location>
</feature>
<evidence type="ECO:0000256" key="4">
    <source>
        <dbReference type="ARBA" id="ARBA00022676"/>
    </source>
</evidence>
<keyword evidence="6 8" id="KW-0472">Membrane</keyword>
<keyword evidence="5" id="KW-0808">Transferase</keyword>
<dbReference type="GO" id="GO:0085029">
    <property type="term" value="P:extracellular matrix assembly"/>
    <property type="evidence" value="ECO:0007669"/>
    <property type="project" value="TreeGrafter"/>
</dbReference>
<keyword evidence="3" id="KW-1003">Cell membrane</keyword>
<evidence type="ECO:0000259" key="9">
    <source>
        <dbReference type="Pfam" id="PF00535"/>
    </source>
</evidence>
<dbReference type="GO" id="GO:0050501">
    <property type="term" value="F:hyaluronan synthase activity"/>
    <property type="evidence" value="ECO:0007669"/>
    <property type="project" value="TreeGrafter"/>
</dbReference>
<dbReference type="EMBL" id="CP103305">
    <property type="protein sequence ID" value="UVS68577.1"/>
    <property type="molecule type" value="Genomic_DNA"/>
</dbReference>
<dbReference type="PANTHER" id="PTHR22913:SF12">
    <property type="entry name" value="MANNURONAN SYNTHASE"/>
    <property type="match status" value="1"/>
</dbReference>
<comment type="similarity">
    <text evidence="2">Belongs to the NodC/HAS family.</text>
</comment>
<evidence type="ECO:0000256" key="1">
    <source>
        <dbReference type="ARBA" id="ARBA00004236"/>
    </source>
</evidence>
<feature type="transmembrane region" description="Helical" evidence="8">
    <location>
        <begin position="473"/>
        <end position="493"/>
    </location>
</feature>
<protein>
    <submittedName>
        <fullName evidence="10">Glycosyltransferase family 2 protein</fullName>
    </submittedName>
</protein>
<feature type="transmembrane region" description="Helical" evidence="8">
    <location>
        <begin position="58"/>
        <end position="77"/>
    </location>
</feature>
<dbReference type="PANTHER" id="PTHR22913">
    <property type="entry name" value="HYALURONAN SYNTHASE"/>
    <property type="match status" value="1"/>
</dbReference>
<organism evidence="10">
    <name type="scientific">Nitrososphaera viennensis</name>
    <dbReference type="NCBI Taxonomy" id="1034015"/>
    <lineage>
        <taxon>Archaea</taxon>
        <taxon>Nitrososphaerota</taxon>
        <taxon>Nitrososphaeria</taxon>
        <taxon>Nitrososphaerales</taxon>
        <taxon>Nitrososphaeraceae</taxon>
        <taxon>Nitrososphaera</taxon>
    </lineage>
</organism>
<evidence type="ECO:0000256" key="8">
    <source>
        <dbReference type="SAM" id="Phobius"/>
    </source>
</evidence>
<feature type="domain" description="Glycosyltransferase 2-like" evidence="9">
    <location>
        <begin position="122"/>
        <end position="286"/>
    </location>
</feature>
<comment type="subcellular location">
    <subcellularLocation>
        <location evidence="1">Cell membrane</location>
    </subcellularLocation>
</comment>
<accession>A0A977ID48</accession>
<gene>
    <name evidence="10" type="ORF">NWT39_11790</name>
</gene>
<evidence type="ECO:0000256" key="7">
    <source>
        <dbReference type="SAM" id="MobiDB-lite"/>
    </source>
</evidence>
<keyword evidence="8" id="KW-1133">Transmembrane helix</keyword>
<dbReference type="RefSeq" id="WP_084790796.1">
    <property type="nucleotide sequence ID" value="NZ_CP103305.1"/>
</dbReference>
<name>A0A977ID48_9ARCH</name>
<evidence type="ECO:0000256" key="2">
    <source>
        <dbReference type="ARBA" id="ARBA00006782"/>
    </source>
</evidence>
<dbReference type="GO" id="GO:0005886">
    <property type="term" value="C:plasma membrane"/>
    <property type="evidence" value="ECO:0007669"/>
    <property type="project" value="UniProtKB-SubCell"/>
</dbReference>
<dbReference type="GeneID" id="74947631"/>
<dbReference type="GO" id="GO:0030213">
    <property type="term" value="P:hyaluronan biosynthetic process"/>
    <property type="evidence" value="ECO:0007669"/>
    <property type="project" value="TreeGrafter"/>
</dbReference>